<feature type="transmembrane region" description="Helical" evidence="1">
    <location>
        <begin position="338"/>
        <end position="357"/>
    </location>
</feature>
<evidence type="ECO:0000313" key="5">
    <source>
        <dbReference type="Proteomes" id="UP000470082"/>
    </source>
</evidence>
<reference evidence="4 5" key="1">
    <citation type="submission" date="2019-08" db="EMBL/GenBank/DDBJ databases">
        <title>In-depth cultivation of the pig gut microbiome towards novel bacterial diversity and tailored functional studies.</title>
        <authorList>
            <person name="Wylensek D."/>
            <person name="Hitch T.C.A."/>
            <person name="Clavel T."/>
        </authorList>
    </citation>
    <scope>NUCLEOTIDE SEQUENCE [LARGE SCALE GENOMIC DNA]</scope>
    <source>
        <strain evidence="4 5">LKV-178-WT-2G</strain>
    </source>
</reference>
<keyword evidence="5" id="KW-1185">Reference proteome</keyword>
<dbReference type="InterPro" id="IPR055382">
    <property type="entry name" value="DUF7601"/>
</dbReference>
<dbReference type="RefSeq" id="WP_154460284.1">
    <property type="nucleotide sequence ID" value="NZ_VUMM01000011.1"/>
</dbReference>
<feature type="chain" id="PRO_5030977090" description="DUF7601 domain-containing protein" evidence="2">
    <location>
        <begin position="27"/>
        <end position="363"/>
    </location>
</feature>
<dbReference type="AlphaFoldDB" id="A0A7X2N3D5"/>
<evidence type="ECO:0000313" key="4">
    <source>
        <dbReference type="EMBL" id="MSS01735.1"/>
    </source>
</evidence>
<keyword evidence="2" id="KW-0732">Signal</keyword>
<name>A0A7X2N3D5_9FIRM</name>
<dbReference type="Gene3D" id="2.60.40.3050">
    <property type="match status" value="1"/>
</dbReference>
<dbReference type="Proteomes" id="UP000470082">
    <property type="component" value="Unassembled WGS sequence"/>
</dbReference>
<evidence type="ECO:0000259" key="3">
    <source>
        <dbReference type="Pfam" id="PF24547"/>
    </source>
</evidence>
<keyword evidence="1" id="KW-1133">Transmembrane helix</keyword>
<evidence type="ECO:0000256" key="2">
    <source>
        <dbReference type="SAM" id="SignalP"/>
    </source>
</evidence>
<dbReference type="Gene3D" id="2.60.40.1140">
    <property type="entry name" value="Collagen-binding surface protein Cna, B-type domain"/>
    <property type="match status" value="1"/>
</dbReference>
<sequence>MFKKNIKPILMAGALALATAVSPVLAEDYNEDANGKTYIDGNTVTLTKTFTIESAVDNFRSETFGYTITANQDNAPLATIASSGSLTFTGSGTQTLAVTFDATQPSTEGKTVVPGTYTYVLSETNKGTNNVTTEGATSYTITVRVVNSDSAVPGALEVDQITVVATGDNTNTKTTPNFLNHYNEYADLTVGKEVTGKGANVADAFDFTIEITLPATYYGTNENVTKEFTVTGSGEQAVTNDADIVNGKISFASSNTVTLSGKMKDNARVVIADLPAGTTYTVSEADTDYTETYTLNGSNSATTGTSTGSQTLRNADASVIFTNNKDSSPLTGVIVNNMPYIALLGASGAGLVVLAASKKRSKK</sequence>
<dbReference type="InterPro" id="IPR038174">
    <property type="entry name" value="Strep_pil_link_sf"/>
</dbReference>
<proteinExistence type="predicted"/>
<organism evidence="4 5">
    <name type="scientific">Floccifex porci</name>
    <dbReference type="NCBI Taxonomy" id="2606629"/>
    <lineage>
        <taxon>Bacteria</taxon>
        <taxon>Bacillati</taxon>
        <taxon>Bacillota</taxon>
        <taxon>Erysipelotrichia</taxon>
        <taxon>Erysipelotrichales</taxon>
        <taxon>Erysipelotrichaceae</taxon>
        <taxon>Floccifex</taxon>
    </lineage>
</organism>
<protein>
    <recommendedName>
        <fullName evidence="3">DUF7601 domain-containing protein</fullName>
    </recommendedName>
</protein>
<keyword evidence="1" id="KW-0812">Transmembrane</keyword>
<keyword evidence="1" id="KW-0472">Membrane</keyword>
<feature type="domain" description="DUF7601" evidence="3">
    <location>
        <begin position="187"/>
        <end position="325"/>
    </location>
</feature>
<comment type="caution">
    <text evidence="4">The sequence shown here is derived from an EMBL/GenBank/DDBJ whole genome shotgun (WGS) entry which is preliminary data.</text>
</comment>
<dbReference type="EMBL" id="VUMM01000011">
    <property type="protein sequence ID" value="MSS01735.1"/>
    <property type="molecule type" value="Genomic_DNA"/>
</dbReference>
<dbReference type="Pfam" id="PF24547">
    <property type="entry name" value="DUF7601"/>
    <property type="match status" value="1"/>
</dbReference>
<accession>A0A7X2N3D5</accession>
<feature type="signal peptide" evidence="2">
    <location>
        <begin position="1"/>
        <end position="26"/>
    </location>
</feature>
<gene>
    <name evidence="4" type="ORF">FYJ50_06440</name>
</gene>
<evidence type="ECO:0000256" key="1">
    <source>
        <dbReference type="SAM" id="Phobius"/>
    </source>
</evidence>